<feature type="transmembrane region" description="Helical" evidence="23">
    <location>
        <begin position="856"/>
        <end position="875"/>
    </location>
</feature>
<comment type="cofactor">
    <cofactor evidence="1">
        <name>Mg(2+)</name>
        <dbReference type="ChEBI" id="CHEBI:18420"/>
    </cofactor>
</comment>
<comment type="subcellular location">
    <subcellularLocation>
        <location evidence="2">Cell membrane</location>
        <topology evidence="2">Multi-pass membrane protein</topology>
    </subcellularLocation>
</comment>
<feature type="transmembrane region" description="Helical" evidence="23">
    <location>
        <begin position="948"/>
        <end position="969"/>
    </location>
</feature>
<feature type="domain" description="Cation-transporting P-type ATPase N-terminal" evidence="24">
    <location>
        <begin position="15"/>
        <end position="89"/>
    </location>
</feature>
<dbReference type="InterPro" id="IPR001757">
    <property type="entry name" value="P_typ_ATPase"/>
</dbReference>
<keyword evidence="14" id="KW-0915">Sodium</keyword>
<feature type="transmembrane region" description="Helical" evidence="23">
    <location>
        <begin position="319"/>
        <end position="345"/>
    </location>
</feature>
<dbReference type="Pfam" id="PF00122">
    <property type="entry name" value="E1-E2_ATPase"/>
    <property type="match status" value="1"/>
</dbReference>
<dbReference type="Proteomes" id="UP000224080">
    <property type="component" value="Unassembled WGS sequence"/>
</dbReference>
<dbReference type="GO" id="GO:0005524">
    <property type="term" value="F:ATP binding"/>
    <property type="evidence" value="ECO:0007669"/>
    <property type="project" value="UniProtKB-KW"/>
</dbReference>
<evidence type="ECO:0000256" key="15">
    <source>
        <dbReference type="ARBA" id="ARBA00023065"/>
    </source>
</evidence>
<evidence type="ECO:0000256" key="9">
    <source>
        <dbReference type="ARBA" id="ARBA00022840"/>
    </source>
</evidence>
<dbReference type="SFLD" id="SFLDF00027">
    <property type="entry name" value="p-type_atpase"/>
    <property type="match status" value="1"/>
</dbReference>
<dbReference type="GO" id="GO:0008554">
    <property type="term" value="F:P-type sodium transporter activity"/>
    <property type="evidence" value="ECO:0007669"/>
    <property type="project" value="UniProtKB-EC"/>
</dbReference>
<dbReference type="Pfam" id="PF13246">
    <property type="entry name" value="Cation_ATPase"/>
    <property type="match status" value="1"/>
</dbReference>
<dbReference type="Pfam" id="PF00690">
    <property type="entry name" value="Cation_ATPase_N"/>
    <property type="match status" value="1"/>
</dbReference>
<evidence type="ECO:0000256" key="2">
    <source>
        <dbReference type="ARBA" id="ARBA00004651"/>
    </source>
</evidence>
<keyword evidence="4" id="KW-1003">Cell membrane</keyword>
<keyword evidence="10" id="KW-0460">Magnesium</keyword>
<reference evidence="25 26" key="1">
    <citation type="submission" date="2017-10" db="EMBL/GenBank/DDBJ databases">
        <title>Comparative genomics in systemic dimorphic fungi from Ajellomycetaceae.</title>
        <authorList>
            <person name="Munoz J.F."/>
            <person name="Mcewen J.G."/>
            <person name="Clay O.K."/>
            <person name="Cuomo C.A."/>
        </authorList>
    </citation>
    <scope>NUCLEOTIDE SEQUENCE [LARGE SCALE GENOMIC DNA]</scope>
    <source>
        <strain evidence="25 26">UAMH130</strain>
    </source>
</reference>
<dbReference type="FunFam" id="1.20.1110.10:FF:000015">
    <property type="entry name" value="Sodium ion P-type ATPase"/>
    <property type="match status" value="1"/>
</dbReference>
<comment type="catalytic activity">
    <reaction evidence="21">
        <text>Na(+)(in) + ATP + H2O = Na(+)(out) + ADP + phosphate + H(+)</text>
        <dbReference type="Rhea" id="RHEA:14633"/>
        <dbReference type="ChEBI" id="CHEBI:15377"/>
        <dbReference type="ChEBI" id="CHEBI:15378"/>
        <dbReference type="ChEBI" id="CHEBI:29101"/>
        <dbReference type="ChEBI" id="CHEBI:30616"/>
        <dbReference type="ChEBI" id="CHEBI:43474"/>
        <dbReference type="ChEBI" id="CHEBI:456216"/>
        <dbReference type="EC" id="7.2.2.3"/>
    </reaction>
    <physiologicalReaction direction="left-to-right" evidence="21">
        <dbReference type="Rhea" id="RHEA:14634"/>
    </physiologicalReaction>
</comment>
<evidence type="ECO:0000256" key="18">
    <source>
        <dbReference type="ARBA" id="ARBA00035017"/>
    </source>
</evidence>
<dbReference type="NCBIfam" id="TIGR01494">
    <property type="entry name" value="ATPase_P-type"/>
    <property type="match status" value="3"/>
</dbReference>
<dbReference type="FunFam" id="2.70.150.10:FF:000016">
    <property type="entry name" value="Calcium-transporting P-type ATPase putative"/>
    <property type="match status" value="1"/>
</dbReference>
<dbReference type="InterPro" id="IPR023298">
    <property type="entry name" value="ATPase_P-typ_TM_dom_sf"/>
</dbReference>
<dbReference type="InterPro" id="IPR023299">
    <property type="entry name" value="ATPase_P-typ_cyto_dom_N"/>
</dbReference>
<keyword evidence="6 23" id="KW-0812">Transmembrane</keyword>
<dbReference type="FunFam" id="3.40.50.1000:FF:000047">
    <property type="entry name" value="Sodium P-type ATPase"/>
    <property type="match status" value="1"/>
</dbReference>
<feature type="transmembrane region" description="Helical" evidence="23">
    <location>
        <begin position="1006"/>
        <end position="1024"/>
    </location>
</feature>
<dbReference type="SUPFAM" id="SSF81653">
    <property type="entry name" value="Calcium ATPase, transduction domain A"/>
    <property type="match status" value="1"/>
</dbReference>
<keyword evidence="9" id="KW-0067">ATP-binding</keyword>
<dbReference type="Pfam" id="PF00689">
    <property type="entry name" value="Cation_ATPase_C"/>
    <property type="match status" value="1"/>
</dbReference>
<dbReference type="InterPro" id="IPR006414">
    <property type="entry name" value="P-type_ATPase_IID"/>
</dbReference>
<protein>
    <recommendedName>
        <fullName evidence="19">P-type Na(+) transporter</fullName>
        <ecNumber evidence="19">7.2.2.3</ecNumber>
    </recommendedName>
</protein>
<comment type="catalytic activity">
    <reaction evidence="20">
        <text>K(+)(in) + ATP + H2O = K(+)(out) + ADP + phosphate + H(+)</text>
        <dbReference type="Rhea" id="RHEA:75815"/>
        <dbReference type="ChEBI" id="CHEBI:15377"/>
        <dbReference type="ChEBI" id="CHEBI:15378"/>
        <dbReference type="ChEBI" id="CHEBI:29103"/>
        <dbReference type="ChEBI" id="CHEBI:30616"/>
        <dbReference type="ChEBI" id="CHEBI:43474"/>
        <dbReference type="ChEBI" id="CHEBI:456216"/>
    </reaction>
</comment>
<dbReference type="InterPro" id="IPR008250">
    <property type="entry name" value="ATPase_P-typ_transduc_dom_A_sf"/>
</dbReference>
<feature type="transmembrane region" description="Helical" evidence="23">
    <location>
        <begin position="1036"/>
        <end position="1055"/>
    </location>
</feature>
<dbReference type="FunFam" id="1.20.1110.10:FF:000020">
    <property type="entry name" value="Sodium ion P-type ATPase"/>
    <property type="match status" value="1"/>
</dbReference>
<dbReference type="SUPFAM" id="SSF56784">
    <property type="entry name" value="HAD-like"/>
    <property type="match status" value="1"/>
</dbReference>
<proteinExistence type="inferred from homology"/>
<keyword evidence="7" id="KW-0479">Metal-binding</keyword>
<dbReference type="GO" id="GO:0046872">
    <property type="term" value="F:metal ion binding"/>
    <property type="evidence" value="ECO:0007669"/>
    <property type="project" value="UniProtKB-KW"/>
</dbReference>
<dbReference type="SUPFAM" id="SSF81665">
    <property type="entry name" value="Calcium ATPase, transmembrane domain M"/>
    <property type="match status" value="1"/>
</dbReference>
<dbReference type="Gene3D" id="3.40.1110.10">
    <property type="entry name" value="Calcium-transporting ATPase, cytoplasmic domain N"/>
    <property type="match status" value="2"/>
</dbReference>
<dbReference type="SFLD" id="SFLDG00002">
    <property type="entry name" value="C1.7:_P-type_atpase_like"/>
    <property type="match status" value="1"/>
</dbReference>
<dbReference type="EMBL" id="PDNC01000067">
    <property type="protein sequence ID" value="PGH01835.1"/>
    <property type="molecule type" value="Genomic_DNA"/>
</dbReference>
<evidence type="ECO:0000313" key="25">
    <source>
        <dbReference type="EMBL" id="PGH01835.1"/>
    </source>
</evidence>
<dbReference type="PRINTS" id="PR00119">
    <property type="entry name" value="CATATPASE"/>
</dbReference>
<evidence type="ECO:0000256" key="7">
    <source>
        <dbReference type="ARBA" id="ARBA00022723"/>
    </source>
</evidence>
<keyword evidence="11" id="KW-0630">Potassium</keyword>
<dbReference type="STRING" id="2060905.A0A2B7WYS8"/>
<evidence type="ECO:0000256" key="6">
    <source>
        <dbReference type="ARBA" id="ARBA00022692"/>
    </source>
</evidence>
<dbReference type="SFLD" id="SFLDS00003">
    <property type="entry name" value="Haloacid_Dehalogenase"/>
    <property type="match status" value="1"/>
</dbReference>
<dbReference type="FunFam" id="3.40.50.1000:FF:000001">
    <property type="entry name" value="Phospholipid-transporting ATPase IC"/>
    <property type="match status" value="1"/>
</dbReference>
<evidence type="ECO:0000256" key="22">
    <source>
        <dbReference type="SAM" id="MobiDB-lite"/>
    </source>
</evidence>
<dbReference type="GO" id="GO:0005886">
    <property type="term" value="C:plasma membrane"/>
    <property type="evidence" value="ECO:0007669"/>
    <property type="project" value="UniProtKB-SubCell"/>
</dbReference>
<evidence type="ECO:0000256" key="20">
    <source>
        <dbReference type="ARBA" id="ARBA00048599"/>
    </source>
</evidence>
<feature type="compositionally biased region" description="Basic and acidic residues" evidence="22">
    <location>
        <begin position="424"/>
        <end position="439"/>
    </location>
</feature>
<keyword evidence="26" id="KW-1185">Reference proteome</keyword>
<keyword evidence="16 23" id="KW-0472">Membrane</keyword>
<evidence type="ECO:0000256" key="5">
    <source>
        <dbReference type="ARBA" id="ARBA00022538"/>
    </source>
</evidence>
<evidence type="ECO:0000256" key="16">
    <source>
        <dbReference type="ARBA" id="ARBA00023136"/>
    </source>
</evidence>
<keyword evidence="13 23" id="KW-1133">Transmembrane helix</keyword>
<evidence type="ECO:0000256" key="14">
    <source>
        <dbReference type="ARBA" id="ARBA00023053"/>
    </source>
</evidence>
<evidence type="ECO:0000256" key="4">
    <source>
        <dbReference type="ARBA" id="ARBA00022475"/>
    </source>
</evidence>
<comment type="caution">
    <text evidence="25">The sequence shown here is derived from an EMBL/GenBank/DDBJ whole genome shotgun (WGS) entry which is preliminary data.</text>
</comment>
<evidence type="ECO:0000256" key="17">
    <source>
        <dbReference type="ARBA" id="ARBA00023201"/>
    </source>
</evidence>
<gene>
    <name evidence="25" type="ORF">GX51_05015</name>
</gene>
<feature type="transmembrane region" description="Helical" evidence="23">
    <location>
        <begin position="896"/>
        <end position="928"/>
    </location>
</feature>
<evidence type="ECO:0000256" key="1">
    <source>
        <dbReference type="ARBA" id="ARBA00001946"/>
    </source>
</evidence>
<feature type="transmembrane region" description="Helical" evidence="23">
    <location>
        <begin position="69"/>
        <end position="87"/>
    </location>
</feature>
<dbReference type="GO" id="GO:0016887">
    <property type="term" value="F:ATP hydrolysis activity"/>
    <property type="evidence" value="ECO:0007669"/>
    <property type="project" value="InterPro"/>
</dbReference>
<evidence type="ECO:0000256" key="19">
    <source>
        <dbReference type="ARBA" id="ARBA00035029"/>
    </source>
</evidence>
<keyword evidence="12" id="KW-1278">Translocase</keyword>
<accession>A0A2B7WYS8</accession>
<dbReference type="AlphaFoldDB" id="A0A2B7WYS8"/>
<feature type="region of interest" description="Disordered" evidence="22">
    <location>
        <begin position="402"/>
        <end position="473"/>
    </location>
</feature>
<organism evidence="25 26">
    <name type="scientific">Blastomyces parvus</name>
    <dbReference type="NCBI Taxonomy" id="2060905"/>
    <lineage>
        <taxon>Eukaryota</taxon>
        <taxon>Fungi</taxon>
        <taxon>Dikarya</taxon>
        <taxon>Ascomycota</taxon>
        <taxon>Pezizomycotina</taxon>
        <taxon>Eurotiomycetes</taxon>
        <taxon>Eurotiomycetidae</taxon>
        <taxon>Onygenales</taxon>
        <taxon>Ajellomycetaceae</taxon>
        <taxon>Blastomyces</taxon>
    </lineage>
</organism>
<dbReference type="NCBIfam" id="TIGR01523">
    <property type="entry name" value="ATPase-IID_K-Na"/>
    <property type="match status" value="1"/>
</dbReference>
<feature type="region of interest" description="Disordered" evidence="22">
    <location>
        <begin position="1109"/>
        <end position="1151"/>
    </location>
</feature>
<dbReference type="InterPro" id="IPR023214">
    <property type="entry name" value="HAD_sf"/>
</dbReference>
<evidence type="ECO:0000256" key="8">
    <source>
        <dbReference type="ARBA" id="ARBA00022741"/>
    </source>
</evidence>
<evidence type="ECO:0000256" key="21">
    <source>
        <dbReference type="ARBA" id="ARBA00049499"/>
    </source>
</evidence>
<dbReference type="PANTHER" id="PTHR42861">
    <property type="entry name" value="CALCIUM-TRANSPORTING ATPASE"/>
    <property type="match status" value="1"/>
</dbReference>
<dbReference type="InterPro" id="IPR004014">
    <property type="entry name" value="ATPase_P-typ_cation-transptr_N"/>
</dbReference>
<evidence type="ECO:0000313" key="26">
    <source>
        <dbReference type="Proteomes" id="UP000224080"/>
    </source>
</evidence>
<dbReference type="InterPro" id="IPR018303">
    <property type="entry name" value="ATPase_P-typ_P_site"/>
</dbReference>
<dbReference type="Gene3D" id="2.70.150.10">
    <property type="entry name" value="Calcium-transporting ATPase, cytoplasmic transduction domain A"/>
    <property type="match status" value="1"/>
</dbReference>
<dbReference type="SMART" id="SM00831">
    <property type="entry name" value="Cation_ATPase_N"/>
    <property type="match status" value="1"/>
</dbReference>
<keyword evidence="15" id="KW-0406">Ion transport</keyword>
<feature type="transmembrane region" description="Helical" evidence="23">
    <location>
        <begin position="823"/>
        <end position="844"/>
    </location>
</feature>
<dbReference type="InterPro" id="IPR006068">
    <property type="entry name" value="ATPase_P-typ_cation-transptr_C"/>
</dbReference>
<dbReference type="EC" id="7.2.2.3" evidence="19"/>
<dbReference type="PROSITE" id="PS00154">
    <property type="entry name" value="ATPASE_E1_E2"/>
    <property type="match status" value="1"/>
</dbReference>
<evidence type="ECO:0000256" key="13">
    <source>
        <dbReference type="ARBA" id="ARBA00022989"/>
    </source>
</evidence>
<feature type="transmembrane region" description="Helical" evidence="23">
    <location>
        <begin position="93"/>
        <end position="112"/>
    </location>
</feature>
<sequence length="1151" mass="126236">MAGPKELAKQEYEKHPFLLSIDELAQILTTNTETGLSDVSVAKLQDEYGPNRLHGEGAARWYTLLMKQISNAMILVLVLAMALSFGVSDYVEGAVITAVIVINVLVGFYQEFKAEKKMESLRSLSSPSANVIRNGHEITIPSGEVVPGDIVQIKMGDTVPADLRLFDAMNLECDEKILTGEAVPVAKETDFSPTGTELETGVGDRLNMAYSSSTVTKGRGRGIIVFTGMYTEIGKIAQSMQGKQRKAGRSMSRKKYGTMQPLKGGALRVWDGIGKFLGLTEGTPLQIKLSKLAYVLFGCALLLAIIVFGVNRFDVTNEVAIYAISTGIAIIPESLIAVLTITMVVGMTQMRRRKVVVRQLSALEALGGVTNICSDKTGTLTQGQMVTRKAWIPGVGIYSLQKSDDANNPTRGTITLGKPPASKQEAELERERKRAEQDALRSTAGLTFDIPAEKEERDQRRIEERNEGPSEKEDDIIEENQLPEMVPELEAFVQSSALCNLATVRHDPESDSWQTMGDPTEVALQVFSHRFGLGKKTLESEQGWKQLAEYPFDSSVKRMSVIYRHAGDAGTLIFTKGAVERIIDLCTTVGMGDKQEPMTPKLKEEILEQMDFLAEQGLRVLGIARKPGPAEVDPHSQIPREEIEKDLTLLGLAGLYDPPRLETKDAVKECTMAGIRVHMLTGDHPSTATAIAKEVGILPRNPGALSAAEATSLVKTAAEFDGMTDEEIDALPSLPLVIARCAPDTKTRMIAALHRRRRFCAMTGDGVNDAPSLKAADVGIAMGMAGSDVAKSASDIVLTDDNFASIVNAIEEGRRMFENIQKFILHLLTSNVGEVVLLIIGLGFQDRSGTSVFPLSPLQILWINMLTSSFPAFGLGREKASASVMHRPPHDNKKGVFTWQIIADMMVYGLIMGACTLLTFVIVVYGVGNGTDDLGHDCNGSSNDTCHVVFRARAAVFAELTWLILISAWEFKHLRNSMFNLDPLRDRSEDRFPSFPFFHDVYENKFLFWSVAIGFVSVFPAVYIPGLNTQVFKHRGITWEWALAFGAIFVFVLGVEAWKLLKRRTGWFAEGEDYGTGAGAGLGMRRRWPSHELGLRQGFFSFARTLTKGSEKSFGPESERSSVAPRDGNNNGRVRSASAHTPAPRRVREEV</sequence>
<keyword evidence="8" id="KW-0547">Nucleotide-binding</keyword>
<evidence type="ECO:0000259" key="24">
    <source>
        <dbReference type="SMART" id="SM00831"/>
    </source>
</evidence>
<keyword evidence="3" id="KW-0813">Transport</keyword>
<dbReference type="Gene3D" id="1.20.1110.10">
    <property type="entry name" value="Calcium-transporting ATPase, transmembrane domain"/>
    <property type="match status" value="3"/>
</dbReference>
<name>A0A2B7WYS8_9EURO</name>
<keyword evidence="5" id="KW-0633">Potassium transport</keyword>
<feature type="transmembrane region" description="Helical" evidence="23">
    <location>
        <begin position="292"/>
        <end position="313"/>
    </location>
</feature>
<comment type="similarity">
    <text evidence="18">Belongs to the cation transport ATPase (P-type) (TC 3.A.3) family. Type IID subfamily.</text>
</comment>
<dbReference type="InterPro" id="IPR044492">
    <property type="entry name" value="P_typ_ATPase_HD_dom"/>
</dbReference>
<dbReference type="InterPro" id="IPR036412">
    <property type="entry name" value="HAD-like_sf"/>
</dbReference>
<dbReference type="InterPro" id="IPR059000">
    <property type="entry name" value="ATPase_P-type_domA"/>
</dbReference>
<dbReference type="SUPFAM" id="SSF81660">
    <property type="entry name" value="Metal cation-transporting ATPase, ATP-binding domain N"/>
    <property type="match status" value="1"/>
</dbReference>
<evidence type="ECO:0000256" key="12">
    <source>
        <dbReference type="ARBA" id="ARBA00022967"/>
    </source>
</evidence>
<feature type="compositionally biased region" description="Basic and acidic residues" evidence="22">
    <location>
        <begin position="451"/>
        <end position="471"/>
    </location>
</feature>
<keyword evidence="17" id="KW-0739">Sodium transport</keyword>
<evidence type="ECO:0000256" key="3">
    <source>
        <dbReference type="ARBA" id="ARBA00022448"/>
    </source>
</evidence>
<evidence type="ECO:0000256" key="23">
    <source>
        <dbReference type="SAM" id="Phobius"/>
    </source>
</evidence>
<dbReference type="Gene3D" id="3.40.50.1000">
    <property type="entry name" value="HAD superfamily/HAD-like"/>
    <property type="match status" value="2"/>
</dbReference>
<evidence type="ECO:0000256" key="11">
    <source>
        <dbReference type="ARBA" id="ARBA00022958"/>
    </source>
</evidence>
<dbReference type="GO" id="GO:0006813">
    <property type="term" value="P:potassium ion transport"/>
    <property type="evidence" value="ECO:0007669"/>
    <property type="project" value="UniProtKB-KW"/>
</dbReference>
<evidence type="ECO:0000256" key="10">
    <source>
        <dbReference type="ARBA" id="ARBA00022842"/>
    </source>
</evidence>
<dbReference type="OrthoDB" id="3352408at2759"/>